<proteinExistence type="predicted"/>
<evidence type="ECO:0000313" key="2">
    <source>
        <dbReference type="Proteomes" id="UP000050761"/>
    </source>
</evidence>
<accession>A0A183GA28</accession>
<dbReference type="AlphaFoldDB" id="A0A183GA28"/>
<evidence type="ECO:0000313" key="3">
    <source>
        <dbReference type="WBParaSite" id="HPBE_0001883601-mRNA-1"/>
    </source>
</evidence>
<name>A0A183GA28_HELPZ</name>
<reference evidence="3" key="2">
    <citation type="submission" date="2019-09" db="UniProtKB">
        <authorList>
            <consortium name="WormBaseParasite"/>
        </authorList>
    </citation>
    <scope>IDENTIFICATION</scope>
</reference>
<gene>
    <name evidence="1" type="ORF">HPBE_LOCUS18835</name>
</gene>
<evidence type="ECO:0000313" key="1">
    <source>
        <dbReference type="EMBL" id="VDP13108.1"/>
    </source>
</evidence>
<sequence>MQLLVRLLEYRFPYDTNAIRAIPRTPEGPVYKGASTRECIPLAQDSINVLTNSRGFDRNRLSVKDVVWVLPLRPTPAV</sequence>
<organism evidence="2 3">
    <name type="scientific">Heligmosomoides polygyrus</name>
    <name type="common">Parasitic roundworm</name>
    <dbReference type="NCBI Taxonomy" id="6339"/>
    <lineage>
        <taxon>Eukaryota</taxon>
        <taxon>Metazoa</taxon>
        <taxon>Ecdysozoa</taxon>
        <taxon>Nematoda</taxon>
        <taxon>Chromadorea</taxon>
        <taxon>Rhabditida</taxon>
        <taxon>Rhabditina</taxon>
        <taxon>Rhabditomorpha</taxon>
        <taxon>Strongyloidea</taxon>
        <taxon>Heligmosomidae</taxon>
        <taxon>Heligmosomoides</taxon>
    </lineage>
</organism>
<dbReference type="WBParaSite" id="HPBE_0001883601-mRNA-1">
    <property type="protein sequence ID" value="HPBE_0001883601-mRNA-1"/>
    <property type="gene ID" value="HPBE_0001883601"/>
</dbReference>
<reference evidence="1 2" key="1">
    <citation type="submission" date="2018-11" db="EMBL/GenBank/DDBJ databases">
        <authorList>
            <consortium name="Pathogen Informatics"/>
        </authorList>
    </citation>
    <scope>NUCLEOTIDE SEQUENCE [LARGE SCALE GENOMIC DNA]</scope>
</reference>
<protein>
    <submittedName>
        <fullName evidence="3">Oxidored_molyb domain-containing protein</fullName>
    </submittedName>
</protein>
<keyword evidence="2" id="KW-1185">Reference proteome</keyword>
<dbReference type="EMBL" id="UZAH01030953">
    <property type="protein sequence ID" value="VDP13108.1"/>
    <property type="molecule type" value="Genomic_DNA"/>
</dbReference>
<accession>A0A3P8BVC9</accession>
<dbReference type="Proteomes" id="UP000050761">
    <property type="component" value="Unassembled WGS sequence"/>
</dbReference>